<dbReference type="PROSITE" id="PS50192">
    <property type="entry name" value="T_SNARE"/>
    <property type="match status" value="1"/>
</dbReference>
<dbReference type="PANTHER" id="PTHR19957">
    <property type="entry name" value="SYNTAXIN"/>
    <property type="match status" value="1"/>
</dbReference>
<proteinExistence type="inferred from homology"/>
<dbReference type="InterPro" id="IPR045242">
    <property type="entry name" value="Syntaxin"/>
</dbReference>
<dbReference type="GO" id="GO:0012505">
    <property type="term" value="C:endomembrane system"/>
    <property type="evidence" value="ECO:0007669"/>
    <property type="project" value="TreeGrafter"/>
</dbReference>
<dbReference type="AlphaFoldDB" id="A0A5E4QZ32"/>
<evidence type="ECO:0000256" key="2">
    <source>
        <dbReference type="SAM" id="Coils"/>
    </source>
</evidence>
<dbReference type="GO" id="GO:0000149">
    <property type="term" value="F:SNARE binding"/>
    <property type="evidence" value="ECO:0007669"/>
    <property type="project" value="TreeGrafter"/>
</dbReference>
<dbReference type="InterPro" id="IPR010989">
    <property type="entry name" value="SNARE"/>
</dbReference>
<comment type="similarity">
    <text evidence="1">Belongs to the syntaxin family.</text>
</comment>
<dbReference type="PANTHER" id="PTHR19957:SF19">
    <property type="entry name" value="SYNTAXIN-4"/>
    <property type="match status" value="1"/>
</dbReference>
<keyword evidence="3" id="KW-0472">Membrane</keyword>
<dbReference type="InterPro" id="IPR000727">
    <property type="entry name" value="T_SNARE_dom"/>
</dbReference>
<evidence type="ECO:0000256" key="1">
    <source>
        <dbReference type="ARBA" id="ARBA00009063"/>
    </source>
</evidence>
<dbReference type="GO" id="GO:0048278">
    <property type="term" value="P:vesicle docking"/>
    <property type="evidence" value="ECO:0007669"/>
    <property type="project" value="TreeGrafter"/>
</dbReference>
<dbReference type="CDD" id="cd15840">
    <property type="entry name" value="SNARE_Qa"/>
    <property type="match status" value="1"/>
</dbReference>
<evidence type="ECO:0000313" key="5">
    <source>
        <dbReference type="EMBL" id="VVD03290.1"/>
    </source>
</evidence>
<name>A0A5E4QZ32_9NEOP</name>
<keyword evidence="6" id="KW-1185">Reference proteome</keyword>
<feature type="transmembrane region" description="Helical" evidence="3">
    <location>
        <begin position="247"/>
        <end position="266"/>
    </location>
</feature>
<dbReference type="GO" id="GO:0005886">
    <property type="term" value="C:plasma membrane"/>
    <property type="evidence" value="ECO:0007669"/>
    <property type="project" value="TreeGrafter"/>
</dbReference>
<organism evidence="5 6">
    <name type="scientific">Leptidea sinapis</name>
    <dbReference type="NCBI Taxonomy" id="189913"/>
    <lineage>
        <taxon>Eukaryota</taxon>
        <taxon>Metazoa</taxon>
        <taxon>Ecdysozoa</taxon>
        <taxon>Arthropoda</taxon>
        <taxon>Hexapoda</taxon>
        <taxon>Insecta</taxon>
        <taxon>Pterygota</taxon>
        <taxon>Neoptera</taxon>
        <taxon>Endopterygota</taxon>
        <taxon>Lepidoptera</taxon>
        <taxon>Glossata</taxon>
        <taxon>Ditrysia</taxon>
        <taxon>Papilionoidea</taxon>
        <taxon>Pieridae</taxon>
        <taxon>Dismorphiinae</taxon>
        <taxon>Leptidea</taxon>
    </lineage>
</organism>
<accession>A0A5E4QZ32</accession>
<dbReference type="EMBL" id="FZQP02006666">
    <property type="protein sequence ID" value="VVD03290.1"/>
    <property type="molecule type" value="Genomic_DNA"/>
</dbReference>
<feature type="coiled-coil region" evidence="2">
    <location>
        <begin position="10"/>
        <end position="57"/>
    </location>
</feature>
<keyword evidence="3" id="KW-1133">Transmembrane helix</keyword>
<evidence type="ECO:0000256" key="3">
    <source>
        <dbReference type="SAM" id="Phobius"/>
    </source>
</evidence>
<keyword evidence="3" id="KW-0812">Transmembrane</keyword>
<dbReference type="GO" id="GO:0031201">
    <property type="term" value="C:SNARE complex"/>
    <property type="evidence" value="ECO:0007669"/>
    <property type="project" value="TreeGrafter"/>
</dbReference>
<dbReference type="GO" id="GO:0006886">
    <property type="term" value="P:intracellular protein transport"/>
    <property type="evidence" value="ECO:0007669"/>
    <property type="project" value="TreeGrafter"/>
</dbReference>
<dbReference type="GO" id="GO:0006887">
    <property type="term" value="P:exocytosis"/>
    <property type="evidence" value="ECO:0007669"/>
    <property type="project" value="TreeGrafter"/>
</dbReference>
<dbReference type="SUPFAM" id="SSF47661">
    <property type="entry name" value="t-snare proteins"/>
    <property type="match status" value="1"/>
</dbReference>
<dbReference type="Gene3D" id="1.20.58.70">
    <property type="match status" value="1"/>
</dbReference>
<dbReference type="Proteomes" id="UP000324832">
    <property type="component" value="Unassembled WGS sequence"/>
</dbReference>
<gene>
    <name evidence="5" type="ORF">LSINAPIS_LOCUS13309</name>
</gene>
<protein>
    <recommendedName>
        <fullName evidence="4">t-SNARE coiled-coil homology domain-containing protein</fullName>
    </recommendedName>
</protein>
<evidence type="ECO:0000259" key="4">
    <source>
        <dbReference type="PROSITE" id="PS50192"/>
    </source>
</evidence>
<keyword evidence="2" id="KW-0175">Coiled coil</keyword>
<reference evidence="5 6" key="1">
    <citation type="submission" date="2017-07" db="EMBL/GenBank/DDBJ databases">
        <authorList>
            <person name="Talla V."/>
            <person name="Backstrom N."/>
        </authorList>
    </citation>
    <scope>NUCLEOTIDE SEQUENCE [LARGE SCALE GENOMIC DNA]</scope>
</reference>
<sequence length="267" mass="29957">MTCKDRLPELRRLASKAANTRELCVEEEQQRDGEGIAAAAEQEHDRVLQEILDEEQLDSLVTATAGLGLKVCGALRQLEERAGSTKGAAGGVRRRIARLQCRSTRRQYGDALAEHQHALQLLRDYQLRLLRDQLRLTNLAVTEEECERLLDSNSTALFVDNVEAETAAARVALRDAEQRRAELARVETALLQVRELFQQLAHLVTAQQDQIDSVEYYALQASEHVETGGHELLQGSVVRRKARKKKLGLILCLTSGFFIVLFVLVYT</sequence>
<dbReference type="GO" id="GO:0005484">
    <property type="term" value="F:SNAP receptor activity"/>
    <property type="evidence" value="ECO:0007669"/>
    <property type="project" value="TreeGrafter"/>
</dbReference>
<evidence type="ECO:0000313" key="6">
    <source>
        <dbReference type="Proteomes" id="UP000324832"/>
    </source>
</evidence>
<dbReference type="GO" id="GO:0006906">
    <property type="term" value="P:vesicle fusion"/>
    <property type="evidence" value="ECO:0007669"/>
    <property type="project" value="TreeGrafter"/>
</dbReference>
<feature type="domain" description="T-SNARE coiled-coil homology" evidence="4">
    <location>
        <begin position="173"/>
        <end position="235"/>
    </location>
</feature>